<proteinExistence type="predicted"/>
<feature type="compositionally biased region" description="Low complexity" evidence="1">
    <location>
        <begin position="1"/>
        <end position="19"/>
    </location>
</feature>
<comment type="caution">
    <text evidence="2">The sequence shown here is derived from an EMBL/GenBank/DDBJ whole genome shotgun (WGS) entry which is preliminary data.</text>
</comment>
<dbReference type="Proteomes" id="UP001474181">
    <property type="component" value="Unassembled WGS sequence"/>
</dbReference>
<feature type="non-terminal residue" evidence="2">
    <location>
        <position position="1"/>
    </location>
</feature>
<feature type="region of interest" description="Disordered" evidence="1">
    <location>
        <begin position="1"/>
        <end position="20"/>
    </location>
</feature>
<reference evidence="2 3" key="1">
    <citation type="submission" date="2024-06" db="EMBL/GenBank/DDBJ databases">
        <title>The Natural Products Discovery Center: Release of the First 8490 Sequenced Strains for Exploring Actinobacteria Biosynthetic Diversity.</title>
        <authorList>
            <person name="Kalkreuter E."/>
            <person name="Kautsar S.A."/>
            <person name="Yang D."/>
            <person name="Bader C.D."/>
            <person name="Teijaro C.N."/>
            <person name="Fluegel L."/>
            <person name="Davis C.M."/>
            <person name="Simpson J.R."/>
            <person name="Lauterbach L."/>
            <person name="Steele A.D."/>
            <person name="Gui C."/>
            <person name="Meng S."/>
            <person name="Li G."/>
            <person name="Viehrig K."/>
            <person name="Ye F."/>
            <person name="Su P."/>
            <person name="Kiefer A.F."/>
            <person name="Nichols A."/>
            <person name="Cepeda A.J."/>
            <person name="Yan W."/>
            <person name="Fan B."/>
            <person name="Jiang Y."/>
            <person name="Adhikari A."/>
            <person name="Zheng C.-J."/>
            <person name="Schuster L."/>
            <person name="Cowan T.M."/>
            <person name="Smanski M.J."/>
            <person name="Chevrette M.G."/>
            <person name="De Carvalho L.P.S."/>
            <person name="Shen B."/>
        </authorList>
    </citation>
    <scope>NUCLEOTIDE SEQUENCE [LARGE SCALE GENOMIC DNA]</scope>
    <source>
        <strain evidence="2 3">NPDC000234</strain>
    </source>
</reference>
<keyword evidence="3" id="KW-1185">Reference proteome</keyword>
<gene>
    <name evidence="2" type="ORF">ABT404_50850</name>
</gene>
<dbReference type="EMBL" id="JBEPEK010000875">
    <property type="protein sequence ID" value="MER7187670.1"/>
    <property type="molecule type" value="Genomic_DNA"/>
</dbReference>
<sequence>AAPAGPAPGGAPAALFGGPVEHPDDVVVLVSRRDAPLWRVVQEIETAFGRT</sequence>
<organism evidence="2 3">
    <name type="scientific">Streptomyces hyaluromycini</name>
    <dbReference type="NCBI Taxonomy" id="1377993"/>
    <lineage>
        <taxon>Bacteria</taxon>
        <taxon>Bacillati</taxon>
        <taxon>Actinomycetota</taxon>
        <taxon>Actinomycetes</taxon>
        <taxon>Kitasatosporales</taxon>
        <taxon>Streptomycetaceae</taxon>
        <taxon>Streptomyces</taxon>
    </lineage>
</organism>
<evidence type="ECO:0000313" key="3">
    <source>
        <dbReference type="Proteomes" id="UP001474181"/>
    </source>
</evidence>
<evidence type="ECO:0000313" key="2">
    <source>
        <dbReference type="EMBL" id="MER7187670.1"/>
    </source>
</evidence>
<name>A0ABV1XF58_9ACTN</name>
<accession>A0ABV1XF58</accession>
<protein>
    <submittedName>
        <fullName evidence="2">TetR family transcriptional regulator</fullName>
    </submittedName>
</protein>
<evidence type="ECO:0000256" key="1">
    <source>
        <dbReference type="SAM" id="MobiDB-lite"/>
    </source>
</evidence>